<dbReference type="PANTHER" id="PTHR16294:SF6">
    <property type="entry name" value="DYNAMIN N-TERMINAL DOMAIN-CONTAINING PROTEIN"/>
    <property type="match status" value="1"/>
</dbReference>
<comment type="similarity">
    <text evidence="1">Belongs to the dysbindin family.</text>
</comment>
<dbReference type="InterPro" id="IPR007531">
    <property type="entry name" value="Dysbindin"/>
</dbReference>
<reference evidence="3 4" key="1">
    <citation type="journal article" date="2018" name="Gigascience">
        <title>Genomes of trombidid mites reveal novel predicted allergens and laterally-transferred genes associated with secondary metabolism.</title>
        <authorList>
            <person name="Dong X."/>
            <person name="Chaisiri K."/>
            <person name="Xia D."/>
            <person name="Armstrong S.D."/>
            <person name="Fang Y."/>
            <person name="Donnelly M.J."/>
            <person name="Kadowaki T."/>
            <person name="McGarry J.W."/>
            <person name="Darby A.C."/>
            <person name="Makepeace B.L."/>
        </authorList>
    </citation>
    <scope>NUCLEOTIDE SEQUENCE [LARGE SCALE GENOMIC DNA]</scope>
    <source>
        <strain evidence="3">UoL-UT</strain>
    </source>
</reference>
<comment type="caution">
    <text evidence="3">The sequence shown here is derived from an EMBL/GenBank/DDBJ whole genome shotgun (WGS) entry which is preliminary data.</text>
</comment>
<dbReference type="PANTHER" id="PTHR16294">
    <property type="entry name" value="DYSTROBREVIN BINDING PROTEIN 1 DYSBINDIN"/>
    <property type="match status" value="1"/>
</dbReference>
<accession>A0A443SGJ3</accession>
<evidence type="ECO:0000256" key="1">
    <source>
        <dbReference type="ARBA" id="ARBA00008686"/>
    </source>
</evidence>
<feature type="non-terminal residue" evidence="3">
    <location>
        <position position="1"/>
    </location>
</feature>
<dbReference type="VEuPathDB" id="VectorBase:LDEU005416"/>
<proteinExistence type="inferred from homology"/>
<dbReference type="EMBL" id="NCKV01002603">
    <property type="protein sequence ID" value="RWS26626.1"/>
    <property type="molecule type" value="Genomic_DNA"/>
</dbReference>
<evidence type="ECO:0000313" key="4">
    <source>
        <dbReference type="Proteomes" id="UP000288716"/>
    </source>
</evidence>
<name>A0A443SGJ3_9ACAR</name>
<protein>
    <submittedName>
        <fullName evidence="3">Dysbindin-like protein</fullName>
    </submittedName>
</protein>
<organism evidence="3 4">
    <name type="scientific">Leptotrombidium deliense</name>
    <dbReference type="NCBI Taxonomy" id="299467"/>
    <lineage>
        <taxon>Eukaryota</taxon>
        <taxon>Metazoa</taxon>
        <taxon>Ecdysozoa</taxon>
        <taxon>Arthropoda</taxon>
        <taxon>Chelicerata</taxon>
        <taxon>Arachnida</taxon>
        <taxon>Acari</taxon>
        <taxon>Acariformes</taxon>
        <taxon>Trombidiformes</taxon>
        <taxon>Prostigmata</taxon>
        <taxon>Anystina</taxon>
        <taxon>Parasitengona</taxon>
        <taxon>Trombiculoidea</taxon>
        <taxon>Trombiculidae</taxon>
        <taxon>Leptotrombidium</taxon>
    </lineage>
</organism>
<sequence length="210" mass="24287">VKVDLNAGADLLNHYQKHWQKLHKQSEDNSKLAEHVSYTASAIQDCVLRKQVAVNEFLNLLSSIPSIEETISSVCSDLKVLEKSIKLVEQRLNEVEASKEDENLEKVKLNRQYDVAMYKEQKSAEFEEFRVQLAIKHTEKVKHFEKQQRAKCKERQLAFQAAFEEEVNNYRVYGKIDKKPAASVAEKCLEEIQLESDESELQALNEFLSE</sequence>
<gene>
    <name evidence="3" type="ORF">B4U80_04416</name>
</gene>
<dbReference type="Proteomes" id="UP000288716">
    <property type="component" value="Unassembled WGS sequence"/>
</dbReference>
<dbReference type="AlphaFoldDB" id="A0A443SGJ3"/>
<keyword evidence="2" id="KW-0175">Coiled coil</keyword>
<evidence type="ECO:0000313" key="3">
    <source>
        <dbReference type="EMBL" id="RWS26626.1"/>
    </source>
</evidence>
<feature type="coiled-coil region" evidence="2">
    <location>
        <begin position="78"/>
        <end position="112"/>
    </location>
</feature>
<dbReference type="OrthoDB" id="2445127at2759"/>
<evidence type="ECO:0000256" key="2">
    <source>
        <dbReference type="SAM" id="Coils"/>
    </source>
</evidence>
<dbReference type="GO" id="GO:0005737">
    <property type="term" value="C:cytoplasm"/>
    <property type="evidence" value="ECO:0007669"/>
    <property type="project" value="InterPro"/>
</dbReference>
<dbReference type="STRING" id="299467.A0A443SGJ3"/>
<keyword evidence="4" id="KW-1185">Reference proteome</keyword>